<proteinExistence type="predicted"/>
<evidence type="ECO:0000313" key="7">
    <source>
        <dbReference type="Proteomes" id="UP001412239"/>
    </source>
</evidence>
<protein>
    <recommendedName>
        <fullName evidence="5">Protein kinase domain-containing protein</fullName>
    </recommendedName>
</protein>
<gene>
    <name evidence="6" type="ORF">GSTUAT00005596001</name>
</gene>
<dbReference type="Proteomes" id="UP001412239">
    <property type="component" value="Unassembled WGS sequence"/>
</dbReference>
<dbReference type="Gene3D" id="1.10.510.10">
    <property type="entry name" value="Transferase(Phosphotransferase) domain 1"/>
    <property type="match status" value="1"/>
</dbReference>
<dbReference type="InterPro" id="IPR011009">
    <property type="entry name" value="Kinase-like_dom_sf"/>
</dbReference>
<dbReference type="GO" id="GO:0004672">
    <property type="term" value="F:protein kinase activity"/>
    <property type="evidence" value="ECO:0007669"/>
    <property type="project" value="InterPro"/>
</dbReference>
<feature type="compositionally biased region" description="Polar residues" evidence="4">
    <location>
        <begin position="1205"/>
        <end position="1234"/>
    </location>
</feature>
<feature type="repeat" description="ANK" evidence="3">
    <location>
        <begin position="616"/>
        <end position="648"/>
    </location>
</feature>
<dbReference type="PROSITE" id="PS50297">
    <property type="entry name" value="ANK_REP_REGION"/>
    <property type="match status" value="5"/>
</dbReference>
<evidence type="ECO:0000256" key="4">
    <source>
        <dbReference type="SAM" id="MobiDB-lite"/>
    </source>
</evidence>
<feature type="repeat" description="ANK" evidence="3">
    <location>
        <begin position="695"/>
        <end position="727"/>
    </location>
</feature>
<feature type="repeat" description="ANK" evidence="3">
    <location>
        <begin position="583"/>
        <end position="615"/>
    </location>
</feature>
<dbReference type="SMART" id="SM00248">
    <property type="entry name" value="ANK"/>
    <property type="match status" value="7"/>
</dbReference>
<dbReference type="Gene3D" id="1.25.40.20">
    <property type="entry name" value="Ankyrin repeat-containing domain"/>
    <property type="match status" value="4"/>
</dbReference>
<feature type="compositionally biased region" description="Polar residues" evidence="4">
    <location>
        <begin position="1340"/>
        <end position="1350"/>
    </location>
</feature>
<sequence length="1642" mass="179678">MSRLTESETASRLPWLDMARDQPSSSSSDSSSSESSGSGGTVLAGGDSTGITVPQTLVQSYERPLDFLHLLSLVRRVWPKNDEFHTYGNISLAGLDTLGAGLSFKVSLHPVRETFRDFINGRAGYDIGDKLVVKGLKFVDDYNNDVTKEKLYDASLREIRALTHPPLRSHPNIIMLLGVQWEPDLNHHDVAWPLLVLEYSEEGTLRDYQMEKPEMEFLEKMQLCEDVGRALLAIHGSGIVHGDVKSENILVFWSAEKGRMVGKVGDFGSSVLDFREDGRRGLPAHTIPWNAPEYDEDIPRDHLKFTDVYSFGMLIFRVMLGGINPFKIAPFKSDDVDIELRSQELKRDPEFLSLVAMMLCERCDASEADAVCEVLEFTLQYLPAQRDLEKAVIGLCRLTGNAESIPPVTLLEEFDYEDVSLTYTLPVCKAVASSDSAHAHQASFQLFQLLLGRYGEGVTSASEMAIVWLSHYADSGGYDGIGHLVGRIFDALGAQLDDEIPFQALLRQGALKGSHTAFEDLKEYYPDAYDETLALFRECGGAMGMTQQSALFPWVDVSSLQGIADAIEESSGVELCDIRVTEDQDTLLHCAARSGYLEVVQCLISMGMDVNIINGLGETPLLAASRAGHYEVSGYLMEAGAGADKTSIFGEGPIHFLPFFDDQHIDSISELMVQNGADVNELSKANPRVGEHGFLGHSPLHYAVVRNHIASIRALLRLGADPYAKTEDGSAIRWACLLCRAEALDMMVAASSRRLSSEDSRPEPLAEAVLGPANRLENIKEHGGNHENAKIATLKVLDKYKAINYKDMNDCGQHTVLHYAVLAGYPTVVNYLLAHTPSKQHLDIGYFGKTPLMEAIYMGYRDVFEALLCHGADVHLPLAATWRCASYLHVCAFAGHRDLFFPEQLLKHGALVDQLDEAGRTPFALAVIEGNYPVADLLLQHGADRDYVYEGFTALARFLEIPLPLKGVKYLMTCKSNPERPPPSFICSPRSGRNVFHAIAAAGTDAEKASVEMKGIFRYLQELWPGGEHINACDRTGIPPLGVAVAHPKVDLINMMIAAGADADLGPLPPLYFALLKQNWANEQIRKVGGRWMTRRTKKIADKVVAILKGAGARVDIDPRTGLPKTFDVGGVLRRMTAEDFETGYKMLLDGFRDSEAGVTERYGREANGRKAWEYSMTLSDSIPARRALPLLLRELASRAGATTFSVQTAETSGRNWPQNTPPSAQENTQLNQREGSDRRKGQFMKVSGMTVDSTNGARLPEAGSEASRPDGPEKPVNPGSGISQSSSSGSDSLLPHSRGLETSTDAWSPSNSSSSVLAHRPPPRKPGSSPGARRDISRSFPSNVTSTEQPYRKQPRHSISSRARGSPPPSLLDTPVPSLVSPSSLDIFSPTHRGISQLSPPMTSPIPRNNSQPPSQPAPVPRYSPSGAPSSSSVPGGVTMPTVIRETRSALEASPSQALPQPLSPRQGISQLSPSFQQTPRAPHRSSSSFPQHIPWTIPHQKPPHEILESLRPAILPLLTALVDSRRSDAIPRSNLKICLESHLCMPNLIDLKWDPAAPLGSSSVKELQSGVNRMLRGFSIVINLKLRVEMGGERGTRTMLRVLIDEDGGITGGDGWLRTEGAGWEDLERIEAGIMFPQET</sequence>
<keyword evidence="1" id="KW-0677">Repeat</keyword>
<feature type="compositionally biased region" description="Low complexity" evidence="4">
    <location>
        <begin position="1425"/>
        <end position="1439"/>
    </location>
</feature>
<dbReference type="PANTHER" id="PTHR24123">
    <property type="entry name" value="ANKYRIN REPEAT-CONTAINING"/>
    <property type="match status" value="1"/>
</dbReference>
<dbReference type="InterPro" id="IPR000719">
    <property type="entry name" value="Prot_kinase_dom"/>
</dbReference>
<evidence type="ECO:0000256" key="1">
    <source>
        <dbReference type="ARBA" id="ARBA00022737"/>
    </source>
</evidence>
<feature type="compositionally biased region" description="Polar residues" evidence="4">
    <location>
        <begin position="1395"/>
        <end position="1414"/>
    </location>
</feature>
<feature type="domain" description="Protein kinase" evidence="5">
    <location>
        <begin position="92"/>
        <end position="398"/>
    </location>
</feature>
<dbReference type="InterPro" id="IPR008271">
    <property type="entry name" value="Ser/Thr_kinase_AS"/>
</dbReference>
<dbReference type="PROSITE" id="PS00108">
    <property type="entry name" value="PROTEIN_KINASE_ST"/>
    <property type="match status" value="1"/>
</dbReference>
<name>A0A292PS12_9PEZI</name>
<feature type="region of interest" description="Disordered" evidence="4">
    <location>
        <begin position="1"/>
        <end position="47"/>
    </location>
</feature>
<evidence type="ECO:0000313" key="6">
    <source>
        <dbReference type="EMBL" id="CUS10339.1"/>
    </source>
</evidence>
<dbReference type="Pfam" id="PF00069">
    <property type="entry name" value="Pkinase"/>
    <property type="match status" value="1"/>
</dbReference>
<dbReference type="SUPFAM" id="SSF56112">
    <property type="entry name" value="Protein kinase-like (PK-like)"/>
    <property type="match status" value="1"/>
</dbReference>
<dbReference type="PROSITE" id="PS50088">
    <property type="entry name" value="ANK_REPEAT"/>
    <property type="match status" value="5"/>
</dbReference>
<dbReference type="Pfam" id="PF12796">
    <property type="entry name" value="Ank_2"/>
    <property type="match status" value="2"/>
</dbReference>
<dbReference type="PROSITE" id="PS50011">
    <property type="entry name" value="PROTEIN_KINASE_DOM"/>
    <property type="match status" value="1"/>
</dbReference>
<dbReference type="InterPro" id="IPR051165">
    <property type="entry name" value="Multifunctional_ANK_Repeat"/>
</dbReference>
<feature type="compositionally biased region" description="Polar residues" evidence="4">
    <location>
        <begin position="1301"/>
        <end position="1317"/>
    </location>
</feature>
<dbReference type="GO" id="GO:0005524">
    <property type="term" value="F:ATP binding"/>
    <property type="evidence" value="ECO:0007669"/>
    <property type="project" value="InterPro"/>
</dbReference>
<keyword evidence="2 3" id="KW-0040">ANK repeat</keyword>
<feature type="compositionally biased region" description="Low complexity" evidence="4">
    <location>
        <begin position="24"/>
        <end position="36"/>
    </location>
</feature>
<dbReference type="EMBL" id="LN891050">
    <property type="protein sequence ID" value="CUS10339.1"/>
    <property type="molecule type" value="Genomic_DNA"/>
</dbReference>
<dbReference type="SUPFAM" id="SSF48403">
    <property type="entry name" value="Ankyrin repeat"/>
    <property type="match status" value="2"/>
</dbReference>
<evidence type="ECO:0000259" key="5">
    <source>
        <dbReference type="PROSITE" id="PS50011"/>
    </source>
</evidence>
<dbReference type="SMART" id="SM00220">
    <property type="entry name" value="S_TKc"/>
    <property type="match status" value="1"/>
</dbReference>
<evidence type="ECO:0000256" key="2">
    <source>
        <dbReference type="ARBA" id="ARBA00023043"/>
    </source>
</evidence>
<dbReference type="PANTHER" id="PTHR24123:SF33">
    <property type="entry name" value="PROTEIN HOS4"/>
    <property type="match status" value="1"/>
</dbReference>
<feature type="repeat" description="ANK" evidence="3">
    <location>
        <begin position="918"/>
        <end position="950"/>
    </location>
</feature>
<organism evidence="6 7">
    <name type="scientific">Tuber aestivum</name>
    <name type="common">summer truffle</name>
    <dbReference type="NCBI Taxonomy" id="59557"/>
    <lineage>
        <taxon>Eukaryota</taxon>
        <taxon>Fungi</taxon>
        <taxon>Dikarya</taxon>
        <taxon>Ascomycota</taxon>
        <taxon>Pezizomycotina</taxon>
        <taxon>Pezizomycetes</taxon>
        <taxon>Pezizales</taxon>
        <taxon>Tuberaceae</taxon>
        <taxon>Tuber</taxon>
    </lineage>
</organism>
<reference evidence="6" key="1">
    <citation type="submission" date="2015-10" db="EMBL/GenBank/DDBJ databases">
        <authorList>
            <person name="Regsiter A."/>
            <person name="william w."/>
        </authorList>
    </citation>
    <scope>NUCLEOTIDE SEQUENCE</scope>
    <source>
        <strain evidence="6">Montdore</strain>
    </source>
</reference>
<feature type="compositionally biased region" description="Polar residues" evidence="4">
    <location>
        <begin position="1468"/>
        <end position="1492"/>
    </location>
</feature>
<dbReference type="InterPro" id="IPR002110">
    <property type="entry name" value="Ankyrin_rpt"/>
</dbReference>
<accession>A0A292PS12</accession>
<dbReference type="InterPro" id="IPR036770">
    <property type="entry name" value="Ankyrin_rpt-contain_sf"/>
</dbReference>
<feature type="compositionally biased region" description="Low complexity" evidence="4">
    <location>
        <begin position="1372"/>
        <end position="1387"/>
    </location>
</feature>
<keyword evidence="7" id="KW-1185">Reference proteome</keyword>
<feature type="compositionally biased region" description="Low complexity" evidence="4">
    <location>
        <begin position="1280"/>
        <end position="1293"/>
    </location>
</feature>
<evidence type="ECO:0000256" key="3">
    <source>
        <dbReference type="PROSITE-ProRule" id="PRU00023"/>
    </source>
</evidence>
<dbReference type="Pfam" id="PF00023">
    <property type="entry name" value="Ank"/>
    <property type="match status" value="2"/>
</dbReference>
<feature type="region of interest" description="Disordered" evidence="4">
    <location>
        <begin position="1205"/>
        <end position="1492"/>
    </location>
</feature>
<feature type="repeat" description="ANK" evidence="3">
    <location>
        <begin position="847"/>
        <end position="879"/>
    </location>
</feature>
<feature type="compositionally biased region" description="Low complexity" evidence="4">
    <location>
        <begin position="1454"/>
        <end position="1466"/>
    </location>
</feature>